<evidence type="ECO:0000256" key="1">
    <source>
        <dbReference type="SAM" id="Phobius"/>
    </source>
</evidence>
<sequence length="50" mass="5377">MHIKLTDDSVDGYNATIGRVVMLDGVALLALVIAILVKYSQRCNTPSVMA</sequence>
<name>A0ABR6ZD42_9BURK</name>
<organism evidence="2 3">
    <name type="scientific">Undibacterium umbellatum</name>
    <dbReference type="NCBI Taxonomy" id="2762300"/>
    <lineage>
        <taxon>Bacteria</taxon>
        <taxon>Pseudomonadati</taxon>
        <taxon>Pseudomonadota</taxon>
        <taxon>Betaproteobacteria</taxon>
        <taxon>Burkholderiales</taxon>
        <taxon>Oxalobacteraceae</taxon>
        <taxon>Undibacterium</taxon>
    </lineage>
</organism>
<evidence type="ECO:0000313" key="3">
    <source>
        <dbReference type="Proteomes" id="UP000646911"/>
    </source>
</evidence>
<accession>A0ABR6ZD42</accession>
<gene>
    <name evidence="2" type="ORF">H8L47_18905</name>
</gene>
<keyword evidence="1" id="KW-0812">Transmembrane</keyword>
<keyword evidence="3" id="KW-1185">Reference proteome</keyword>
<dbReference type="EMBL" id="JACOFX010000011">
    <property type="protein sequence ID" value="MBC3909638.1"/>
    <property type="molecule type" value="Genomic_DNA"/>
</dbReference>
<evidence type="ECO:0000313" key="2">
    <source>
        <dbReference type="EMBL" id="MBC3909638.1"/>
    </source>
</evidence>
<protein>
    <submittedName>
        <fullName evidence="2">Uncharacterized protein</fullName>
    </submittedName>
</protein>
<reference evidence="2 3" key="1">
    <citation type="submission" date="2020-08" db="EMBL/GenBank/DDBJ databases">
        <title>Novel species isolated from subtropical streams in China.</title>
        <authorList>
            <person name="Lu H."/>
        </authorList>
    </citation>
    <scope>NUCLEOTIDE SEQUENCE [LARGE SCALE GENOMIC DNA]</scope>
    <source>
        <strain evidence="2 3">NL8W</strain>
    </source>
</reference>
<dbReference type="Proteomes" id="UP000646911">
    <property type="component" value="Unassembled WGS sequence"/>
</dbReference>
<feature type="transmembrane region" description="Helical" evidence="1">
    <location>
        <begin position="20"/>
        <end position="39"/>
    </location>
</feature>
<comment type="caution">
    <text evidence="2">The sequence shown here is derived from an EMBL/GenBank/DDBJ whole genome shotgun (WGS) entry which is preliminary data.</text>
</comment>
<dbReference type="RefSeq" id="WP_186955161.1">
    <property type="nucleotide sequence ID" value="NZ_JACOFX010000011.1"/>
</dbReference>
<proteinExistence type="predicted"/>
<keyword evidence="1" id="KW-0472">Membrane</keyword>
<keyword evidence="1" id="KW-1133">Transmembrane helix</keyword>